<keyword evidence="3" id="KW-1185">Reference proteome</keyword>
<dbReference type="EMBL" id="AWGB01000004">
    <property type="protein sequence ID" value="ESQ94220.1"/>
    <property type="molecule type" value="Genomic_DNA"/>
</dbReference>
<dbReference type="Pfam" id="PF03929">
    <property type="entry name" value="PepSY_TM"/>
    <property type="match status" value="1"/>
</dbReference>
<gene>
    <name evidence="2" type="ORF">ABENE_01550</name>
</gene>
<feature type="transmembrane region" description="Helical" evidence="1">
    <location>
        <begin position="24"/>
        <end position="48"/>
    </location>
</feature>
<dbReference type="PANTHER" id="PTHR34219:SF1">
    <property type="entry name" value="PEPSY DOMAIN-CONTAINING PROTEIN"/>
    <property type="match status" value="1"/>
</dbReference>
<organism evidence="2 3">
    <name type="scientific">Asticcacaulis benevestitus DSM 16100 = ATCC BAA-896</name>
    <dbReference type="NCBI Taxonomy" id="1121022"/>
    <lineage>
        <taxon>Bacteria</taxon>
        <taxon>Pseudomonadati</taxon>
        <taxon>Pseudomonadota</taxon>
        <taxon>Alphaproteobacteria</taxon>
        <taxon>Caulobacterales</taxon>
        <taxon>Caulobacteraceae</taxon>
        <taxon>Asticcacaulis</taxon>
    </lineage>
</organism>
<keyword evidence="1" id="KW-0472">Membrane</keyword>
<evidence type="ECO:0000313" key="3">
    <source>
        <dbReference type="Proteomes" id="UP000017837"/>
    </source>
</evidence>
<evidence type="ECO:0000256" key="1">
    <source>
        <dbReference type="SAM" id="Phobius"/>
    </source>
</evidence>
<dbReference type="PATRIC" id="fig|1121022.4.peg.308"/>
<comment type="caution">
    <text evidence="2">The sequence shown here is derived from an EMBL/GenBank/DDBJ whole genome shotgun (WGS) entry which is preliminary data.</text>
</comment>
<keyword evidence="1" id="KW-0812">Transmembrane</keyword>
<dbReference type="RefSeq" id="WP_018080185.1">
    <property type="nucleotide sequence ID" value="NZ_AQWM01000001.1"/>
</dbReference>
<reference evidence="2 3" key="1">
    <citation type="journal article" date="2014" name="Nature">
        <title>Sequential evolution of bacterial morphology by co-option of a developmental regulator.</title>
        <authorList>
            <person name="Jiang C."/>
            <person name="Brown P.J."/>
            <person name="Ducret A."/>
            <person name="Brun Y.V."/>
        </authorList>
    </citation>
    <scope>NUCLEOTIDE SEQUENCE [LARGE SCALE GENOMIC DNA]</scope>
    <source>
        <strain evidence="2 3">DSM 16100</strain>
    </source>
</reference>
<dbReference type="Proteomes" id="UP000017837">
    <property type="component" value="Unassembled WGS sequence"/>
</dbReference>
<feature type="transmembrane region" description="Helical" evidence="1">
    <location>
        <begin position="209"/>
        <end position="229"/>
    </location>
</feature>
<accession>V4Q8P2</accession>
<evidence type="ECO:0000313" key="2">
    <source>
        <dbReference type="EMBL" id="ESQ94220.1"/>
    </source>
</evidence>
<sequence>MKHQAGTIKDAARKIIDYRMFWRWHFYAGLVCLPFIIILSITGPIYLFKPQIEAFIDARYDHLAFSGAPQSAEAMVKAATAAVPGSRFKTIEVRPDTHDAARITVVKNNEKIRLYIHPQNLRILKQVPEEARFMEVVKTIHGELFAGRFGEVIVELAACWAIVMILTGLYLWWPRNPKSEAKGIAGLLYPRLDMGKRIFWRDIHAVTGLYISALALFLLLTGLPWTIVWGNAFKSVRAMASPAPVSQSWSQGRAEEKTALKAEGVAKTDLSRLDALLDTSRALDLPAPVTLAAPAKGATLWKLQSDTGNRPQRVTLMIDPMMLEVISREDFHDKKALDQVVGYGIAAHEGQLFGPINQALGVLTALGLMTLCISAVVMWWQRRPSDTLGAPQILPDERLAPGLALIIIVLGIFLPVLGISLIAIGLIEWLVLRRIPRVRDWLGLKKA</sequence>
<dbReference type="InterPro" id="IPR005625">
    <property type="entry name" value="PepSY-ass_TM"/>
</dbReference>
<proteinExistence type="predicted"/>
<name>V4Q8P2_9CAUL</name>
<dbReference type="PANTHER" id="PTHR34219">
    <property type="entry name" value="IRON-REGULATED INNER MEMBRANE PROTEIN-RELATED"/>
    <property type="match status" value="1"/>
</dbReference>
<evidence type="ECO:0008006" key="4">
    <source>
        <dbReference type="Google" id="ProtNLM"/>
    </source>
</evidence>
<feature type="transmembrane region" description="Helical" evidence="1">
    <location>
        <begin position="359"/>
        <end position="380"/>
    </location>
</feature>
<feature type="transmembrane region" description="Helical" evidence="1">
    <location>
        <begin position="152"/>
        <end position="173"/>
    </location>
</feature>
<dbReference type="OrthoDB" id="9791166at2"/>
<dbReference type="AlphaFoldDB" id="V4Q8P2"/>
<dbReference type="eggNOG" id="COG3182">
    <property type="taxonomic scope" value="Bacteria"/>
</dbReference>
<feature type="transmembrane region" description="Helical" evidence="1">
    <location>
        <begin position="400"/>
        <end position="432"/>
    </location>
</feature>
<protein>
    <recommendedName>
        <fullName evidence="4">Peptidase</fullName>
    </recommendedName>
</protein>
<dbReference type="STRING" id="1121022.GCA_000376105_00515"/>
<keyword evidence="1" id="KW-1133">Transmembrane helix</keyword>